<protein>
    <submittedName>
        <fullName evidence="3">Uncharacterized protein</fullName>
    </submittedName>
</protein>
<sequence>MPTALQSKHNGGGVTDVVQDKASGAVSYAQGFVDWLMPPTTRRKAYNNISGFASRRPLLFSFLLTQVFWSFFPVFLFFAFSLGCIAVALGSAIVFSLFWMGVGLLVLTPTLFVTSSIAVMVWAWAVGTFVVARWLYMRTPISVNAGMQVDAAGKQINILKDEKGFDGNVKSKDTSTTTAAAPEIQPRK</sequence>
<feature type="compositionally biased region" description="Basic and acidic residues" evidence="1">
    <location>
        <begin position="164"/>
        <end position="173"/>
    </location>
</feature>
<comment type="caution">
    <text evidence="3">The sequence shown here is derived from an EMBL/GenBank/DDBJ whole genome shotgun (WGS) entry which is preliminary data.</text>
</comment>
<evidence type="ECO:0000313" key="4">
    <source>
        <dbReference type="Proteomes" id="UP000016801"/>
    </source>
</evidence>
<feature type="region of interest" description="Disordered" evidence="1">
    <location>
        <begin position="164"/>
        <end position="188"/>
    </location>
</feature>
<dbReference type="HOGENOM" id="CLU_121506_0_0_1"/>
<keyword evidence="2" id="KW-0812">Transmembrane</keyword>
<feature type="transmembrane region" description="Helical" evidence="2">
    <location>
        <begin position="58"/>
        <end position="78"/>
    </location>
</feature>
<feature type="transmembrane region" description="Helical" evidence="2">
    <location>
        <begin position="112"/>
        <end position="136"/>
    </location>
</feature>
<dbReference type="Proteomes" id="UP000016801">
    <property type="component" value="Unassembled WGS sequence"/>
</dbReference>
<evidence type="ECO:0000256" key="1">
    <source>
        <dbReference type="SAM" id="MobiDB-lite"/>
    </source>
</evidence>
<dbReference type="VEuPathDB" id="FungiDB:CPUR_05776"/>
<reference evidence="3 4" key="1">
    <citation type="journal article" date="2013" name="PLoS Genet.">
        <title>Plant-symbiotic fungi as chemical engineers: Multi-genome analysis of the Clavicipitaceae reveals dynamics of alkaloid loci.</title>
        <authorList>
            <person name="Schardl C.L."/>
            <person name="Young C.A."/>
            <person name="Hesse U."/>
            <person name="Amyotte S.G."/>
            <person name="Andreeva K."/>
            <person name="Calie P.J."/>
            <person name="Fleetwood D.J."/>
            <person name="Haws D.C."/>
            <person name="Moore N."/>
            <person name="Oeser B."/>
            <person name="Panaccione D.G."/>
            <person name="Schweri K.K."/>
            <person name="Voisey C.R."/>
            <person name="Farman M.L."/>
            <person name="Jaromczyk J.W."/>
            <person name="Roe B.A."/>
            <person name="O'Sullivan D.M."/>
            <person name="Scott B."/>
            <person name="Tudzynski P."/>
            <person name="An Z."/>
            <person name="Arnaoudova E.G."/>
            <person name="Bullock C.T."/>
            <person name="Charlton N.D."/>
            <person name="Chen L."/>
            <person name="Cox M."/>
            <person name="Dinkins R.D."/>
            <person name="Florea S."/>
            <person name="Glenn A.E."/>
            <person name="Gordon A."/>
            <person name="Gueldener U."/>
            <person name="Harris D.R."/>
            <person name="Hollin W."/>
            <person name="Jaromczyk J."/>
            <person name="Johnson R.D."/>
            <person name="Khan A.K."/>
            <person name="Leistner E."/>
            <person name="Leuchtmann A."/>
            <person name="Li C."/>
            <person name="Liu J."/>
            <person name="Liu J."/>
            <person name="Liu M."/>
            <person name="Mace W."/>
            <person name="Machado C."/>
            <person name="Nagabhyru P."/>
            <person name="Pan J."/>
            <person name="Schmid J."/>
            <person name="Sugawara K."/>
            <person name="Steiner U."/>
            <person name="Takach J.E."/>
            <person name="Tanaka E."/>
            <person name="Webb J.S."/>
            <person name="Wilson E.V."/>
            <person name="Wiseman J.L."/>
            <person name="Yoshida R."/>
            <person name="Zeng Z."/>
        </authorList>
    </citation>
    <scope>NUCLEOTIDE SEQUENCE [LARGE SCALE GENOMIC DNA]</scope>
    <source>
        <strain evidence="3 4">20.1</strain>
    </source>
</reference>
<gene>
    <name evidence="3" type="ORF">CPUR_05776</name>
</gene>
<dbReference type="AlphaFoldDB" id="M1W8I7"/>
<evidence type="ECO:0000256" key="2">
    <source>
        <dbReference type="SAM" id="Phobius"/>
    </source>
</evidence>
<dbReference type="OrthoDB" id="3928876at2759"/>
<feature type="transmembrane region" description="Helical" evidence="2">
    <location>
        <begin position="85"/>
        <end position="106"/>
    </location>
</feature>
<accession>M1W8I7</accession>
<name>M1W8I7_CLAP2</name>
<dbReference type="EMBL" id="CAGA01000035">
    <property type="protein sequence ID" value="CCE31920.1"/>
    <property type="molecule type" value="Genomic_DNA"/>
</dbReference>
<organism evidence="3 4">
    <name type="scientific">Claviceps purpurea (strain 20.1)</name>
    <name type="common">Ergot fungus</name>
    <name type="synonym">Sphacelia segetum</name>
    <dbReference type="NCBI Taxonomy" id="1111077"/>
    <lineage>
        <taxon>Eukaryota</taxon>
        <taxon>Fungi</taxon>
        <taxon>Dikarya</taxon>
        <taxon>Ascomycota</taxon>
        <taxon>Pezizomycotina</taxon>
        <taxon>Sordariomycetes</taxon>
        <taxon>Hypocreomycetidae</taxon>
        <taxon>Hypocreales</taxon>
        <taxon>Clavicipitaceae</taxon>
        <taxon>Claviceps</taxon>
    </lineage>
</organism>
<evidence type="ECO:0000313" key="3">
    <source>
        <dbReference type="EMBL" id="CCE31920.1"/>
    </source>
</evidence>
<keyword evidence="4" id="KW-1185">Reference proteome</keyword>
<dbReference type="STRING" id="1111077.M1W8I7"/>
<keyword evidence="2" id="KW-0472">Membrane</keyword>
<proteinExistence type="predicted"/>
<dbReference type="eggNOG" id="ENOG502S8KA">
    <property type="taxonomic scope" value="Eukaryota"/>
</dbReference>
<dbReference type="Pfam" id="PF16015">
    <property type="entry name" value="Promethin"/>
    <property type="match status" value="1"/>
</dbReference>
<keyword evidence="2" id="KW-1133">Transmembrane helix</keyword>
<dbReference type="PhylomeDB" id="M1W8I7"/>